<reference evidence="3 4" key="1">
    <citation type="submission" date="2020-04" db="EMBL/GenBank/DDBJ databases">
        <authorList>
            <person name="De Canck E."/>
        </authorList>
    </citation>
    <scope>NUCLEOTIDE SEQUENCE [LARGE SCALE GENOMIC DNA]</scope>
    <source>
        <strain evidence="3 4">LMG 27174</strain>
    </source>
</reference>
<evidence type="ECO:0000256" key="1">
    <source>
        <dbReference type="ARBA" id="ARBA00023002"/>
    </source>
</evidence>
<dbReference type="GO" id="GO:0008802">
    <property type="term" value="F:betaine-aldehyde dehydrogenase (NAD+) activity"/>
    <property type="evidence" value="ECO:0007669"/>
    <property type="project" value="UniProtKB-EC"/>
</dbReference>
<dbReference type="Proteomes" id="UP000494205">
    <property type="component" value="Unassembled WGS sequence"/>
</dbReference>
<dbReference type="AlphaFoldDB" id="A0A6J5CMW6"/>
<evidence type="ECO:0000313" key="3">
    <source>
        <dbReference type="EMBL" id="CAB3740003.1"/>
    </source>
</evidence>
<feature type="domain" description="Aldehyde dehydrogenase" evidence="2">
    <location>
        <begin position="60"/>
        <end position="133"/>
    </location>
</feature>
<dbReference type="InterPro" id="IPR016161">
    <property type="entry name" value="Ald_DH/histidinol_DH"/>
</dbReference>
<dbReference type="InterPro" id="IPR015590">
    <property type="entry name" value="Aldehyde_DH_dom"/>
</dbReference>
<dbReference type="SUPFAM" id="SSF53720">
    <property type="entry name" value="ALDH-like"/>
    <property type="match status" value="1"/>
</dbReference>
<dbReference type="RefSeq" id="WP_407070722.1">
    <property type="nucleotide sequence ID" value="NZ_CADIJZ010000042.1"/>
</dbReference>
<dbReference type="InterPro" id="IPR016163">
    <property type="entry name" value="Ald_DH_C"/>
</dbReference>
<dbReference type="PANTHER" id="PTHR11699">
    <property type="entry name" value="ALDEHYDE DEHYDROGENASE-RELATED"/>
    <property type="match status" value="1"/>
</dbReference>
<protein>
    <submittedName>
        <fullName evidence="3">NAD/NADP-dependent betaine aldehyde dehydrogenase</fullName>
        <ecNumber evidence="3">1.2.1.8</ecNumber>
    </submittedName>
</protein>
<name>A0A6J5CMW6_9BURK</name>
<accession>A0A6J5CMW6</accession>
<dbReference type="Gene3D" id="3.40.309.10">
    <property type="entry name" value="Aldehyde Dehydrogenase, Chain A, domain 2"/>
    <property type="match status" value="1"/>
</dbReference>
<evidence type="ECO:0000313" key="4">
    <source>
        <dbReference type="Proteomes" id="UP000494205"/>
    </source>
</evidence>
<dbReference type="Gene3D" id="3.40.605.10">
    <property type="entry name" value="Aldehyde Dehydrogenase, Chain A, domain 1"/>
    <property type="match status" value="1"/>
</dbReference>
<sequence length="157" mass="17136">MILLAVISAAFGFAVCVYLQQPVFGKLPDNGSLSRIEHSPNYANGSFHNQIDTPLHTGGSSEQHAVQLGNSVIYGLVAGVWTGNIGRRARRMTHALKAGTVWVNTYRAYSFMMPFGGMKMSGLGRENRIEALNDRGKWGLPACEENATRRAPLQSAR</sequence>
<evidence type="ECO:0000259" key="2">
    <source>
        <dbReference type="Pfam" id="PF00171"/>
    </source>
</evidence>
<keyword evidence="1 3" id="KW-0560">Oxidoreductase</keyword>
<dbReference type="InterPro" id="IPR016162">
    <property type="entry name" value="Ald_DH_N"/>
</dbReference>
<dbReference type="EMBL" id="CADIJZ010000042">
    <property type="protein sequence ID" value="CAB3740003.1"/>
    <property type="molecule type" value="Genomic_DNA"/>
</dbReference>
<dbReference type="EC" id="1.2.1.8" evidence="3"/>
<dbReference type="Pfam" id="PF00171">
    <property type="entry name" value="Aldedh"/>
    <property type="match status" value="1"/>
</dbReference>
<gene>
    <name evidence="3" type="primary">betB_5</name>
    <name evidence="3" type="ORF">LMG27174_06605</name>
</gene>
<organism evidence="3 4">
    <name type="scientific">Paraburkholderia rhynchosiae</name>
    <dbReference type="NCBI Taxonomy" id="487049"/>
    <lineage>
        <taxon>Bacteria</taxon>
        <taxon>Pseudomonadati</taxon>
        <taxon>Pseudomonadota</taxon>
        <taxon>Betaproteobacteria</taxon>
        <taxon>Burkholderiales</taxon>
        <taxon>Burkholderiaceae</taxon>
        <taxon>Paraburkholderia</taxon>
    </lineage>
</organism>
<proteinExistence type="predicted"/>